<sequence length="141" mass="15969">MTKDKSDKPHQSSVQHIKAKSPELYASRERNKEITEDHAIAQKGSKGGKYDVKRIHIIAFTFPQKGVKPWPEELEKHKREVGSGGRGSGARVESGSKGFCELKKKEEKFEKRLMKIGGEVEKIGNRRGRVRRGGEDWELEG</sequence>
<gene>
    <name evidence="2" type="ORF">VNO80_15237</name>
</gene>
<name>A0AAN9MQ15_PHACN</name>
<comment type="caution">
    <text evidence="2">The sequence shown here is derived from an EMBL/GenBank/DDBJ whole genome shotgun (WGS) entry which is preliminary data.</text>
</comment>
<keyword evidence="3" id="KW-1185">Reference proteome</keyword>
<evidence type="ECO:0000313" key="3">
    <source>
        <dbReference type="Proteomes" id="UP001374584"/>
    </source>
</evidence>
<reference evidence="2 3" key="1">
    <citation type="submission" date="2024-01" db="EMBL/GenBank/DDBJ databases">
        <title>The genomes of 5 underutilized Papilionoideae crops provide insights into root nodulation and disease resistanc.</title>
        <authorList>
            <person name="Jiang F."/>
        </authorList>
    </citation>
    <scope>NUCLEOTIDE SEQUENCE [LARGE SCALE GENOMIC DNA]</scope>
    <source>
        <strain evidence="2">JINMINGXINNONG_FW02</strain>
        <tissue evidence="2">Leaves</tissue>
    </source>
</reference>
<feature type="region of interest" description="Disordered" evidence="1">
    <location>
        <begin position="1"/>
        <end position="48"/>
    </location>
</feature>
<organism evidence="2 3">
    <name type="scientific">Phaseolus coccineus</name>
    <name type="common">Scarlet runner bean</name>
    <name type="synonym">Phaseolus multiflorus</name>
    <dbReference type="NCBI Taxonomy" id="3886"/>
    <lineage>
        <taxon>Eukaryota</taxon>
        <taxon>Viridiplantae</taxon>
        <taxon>Streptophyta</taxon>
        <taxon>Embryophyta</taxon>
        <taxon>Tracheophyta</taxon>
        <taxon>Spermatophyta</taxon>
        <taxon>Magnoliopsida</taxon>
        <taxon>eudicotyledons</taxon>
        <taxon>Gunneridae</taxon>
        <taxon>Pentapetalae</taxon>
        <taxon>rosids</taxon>
        <taxon>fabids</taxon>
        <taxon>Fabales</taxon>
        <taxon>Fabaceae</taxon>
        <taxon>Papilionoideae</taxon>
        <taxon>50 kb inversion clade</taxon>
        <taxon>NPAAA clade</taxon>
        <taxon>indigoferoid/millettioid clade</taxon>
        <taxon>Phaseoleae</taxon>
        <taxon>Phaseolus</taxon>
    </lineage>
</organism>
<proteinExistence type="predicted"/>
<evidence type="ECO:0000313" key="2">
    <source>
        <dbReference type="EMBL" id="KAK7355972.1"/>
    </source>
</evidence>
<feature type="region of interest" description="Disordered" evidence="1">
    <location>
        <begin position="77"/>
        <end position="96"/>
    </location>
</feature>
<dbReference type="Proteomes" id="UP001374584">
    <property type="component" value="Unassembled WGS sequence"/>
</dbReference>
<accession>A0AAN9MQ15</accession>
<protein>
    <submittedName>
        <fullName evidence="2">Uncharacterized protein</fullName>
    </submittedName>
</protein>
<dbReference type="EMBL" id="JAYMYR010000006">
    <property type="protein sequence ID" value="KAK7355972.1"/>
    <property type="molecule type" value="Genomic_DNA"/>
</dbReference>
<feature type="compositionally biased region" description="Basic and acidic residues" evidence="1">
    <location>
        <begin position="26"/>
        <end position="40"/>
    </location>
</feature>
<feature type="compositionally biased region" description="Basic and acidic residues" evidence="1">
    <location>
        <begin position="1"/>
        <end position="10"/>
    </location>
</feature>
<dbReference type="AlphaFoldDB" id="A0AAN9MQ15"/>
<evidence type="ECO:0000256" key="1">
    <source>
        <dbReference type="SAM" id="MobiDB-lite"/>
    </source>
</evidence>